<dbReference type="Gene3D" id="2.130.10.10">
    <property type="entry name" value="YVTN repeat-like/Quinoprotein amine dehydrogenase"/>
    <property type="match status" value="1"/>
</dbReference>
<dbReference type="SUPFAM" id="SSF75011">
    <property type="entry name" value="3-carboxy-cis,cis-mucoante lactonizing enzyme"/>
    <property type="match status" value="1"/>
</dbReference>
<name>A0AAE5C7R9_9BACT</name>
<reference evidence="2 3" key="1">
    <citation type="submission" date="2020-01" db="EMBL/GenBank/DDBJ databases">
        <title>Genomes assembled from Gulf of Kutch pelagic sediment metagenomes.</title>
        <authorList>
            <person name="Chandrashekar M."/>
            <person name="Mahajan M.S."/>
            <person name="Dave K.J."/>
            <person name="Vatsa P."/>
            <person name="Nathani N.M."/>
        </authorList>
    </citation>
    <scope>NUCLEOTIDE SEQUENCE [LARGE SCALE GENOMIC DNA]</scope>
    <source>
        <strain evidence="2">KS3-K002</strain>
    </source>
</reference>
<gene>
    <name evidence="2" type="ORF">GWO12_01375</name>
</gene>
<dbReference type="PROSITE" id="PS51257">
    <property type="entry name" value="PROKAR_LIPOPROTEIN"/>
    <property type="match status" value="1"/>
</dbReference>
<sequence>MRSARGWARLLFGMIAVTAIGMTACEEDDAVFTPLVDETPPVVSVTNVQSLTDTLIVTVEAEDFIGISQVVTELRRTDQFEQIITADGDTIVLGRLLTTDTARTAGQVTTFTVTTTFTVPFTTPTEIEIRAVAIDTQGNIATTSVLAIVGGGTGGGGLGSPTVSIFSPAPGSTVRDNTIIRVGIRASDPTGLAQLNVNLDGAVTLADTIRFTQFRTDVDTLLDFFVPAGTTGEVTITAEAINLNTISAFATITVNVAAVVSDDQIPPSVSMLVTGGVERRTDEPLRMESDDSLLFNLTATDNETAITQMGVSVLVTNKRSTGDATATVSLDTTFATAISGTVPFTFALRPLDLPATVFTLDDIPDTLFMEVTGWALDAAATPNCGATVDPTGSASSLTCTGTTPPIFAQGVAGGFVERLIVAGRTVGFPQGSVINDAAVDTIRELLLLSDFNFGVVRPFDLANERFDTNVPVGSQPWGLFIDNTQDRLLVGNSGGTNISLVDLGARTTGGGTIVGEIDRFQTQDLKVYRVIEDFDAIGRRIFPVIFFEYSDRPQFLAQAANGLILYSTVPALPDNDGTIREYDPVQREIRFFIQYADRVSTGSPEIQVINADSVFDINGSRNFVICDHTRGDPSPAARSCIIGADSLADGVAKVQNKVLTEGWDVEIFSDLSVPSIGLQDTTFVAASGDREFIAFGEGDTPGRAGRIILYRSATQSITNSLQVSDLPGNAEQVVFGLALNNDGSIGVARGTFAYFFGPDQPGGPNVLRLLGINENISPEGTGAALHPDQDELSVNDETERLAFLGSGDARVELVDTHFFSFSRGTLIIRDPIVGPLRITRRLPADPLNVQLRLYGVTTNGVVVIPVKDSDIVPIP</sequence>
<dbReference type="SUPFAM" id="SSF50974">
    <property type="entry name" value="Nitrous oxide reductase, N-terminal domain"/>
    <property type="match status" value="1"/>
</dbReference>
<evidence type="ECO:0000313" key="3">
    <source>
        <dbReference type="Proteomes" id="UP000702544"/>
    </source>
</evidence>
<dbReference type="EMBL" id="JAACAK010000012">
    <property type="protein sequence ID" value="NIR73756.1"/>
    <property type="molecule type" value="Genomic_DNA"/>
</dbReference>
<feature type="chain" id="PRO_5042111602" evidence="1">
    <location>
        <begin position="25"/>
        <end position="875"/>
    </location>
</feature>
<feature type="signal peptide" evidence="1">
    <location>
        <begin position="1"/>
        <end position="24"/>
    </location>
</feature>
<dbReference type="InterPro" id="IPR015943">
    <property type="entry name" value="WD40/YVTN_repeat-like_dom_sf"/>
</dbReference>
<evidence type="ECO:0000313" key="2">
    <source>
        <dbReference type="EMBL" id="NIR73756.1"/>
    </source>
</evidence>
<protein>
    <submittedName>
        <fullName evidence="2">Uncharacterized protein</fullName>
    </submittedName>
</protein>
<dbReference type="AlphaFoldDB" id="A0AAE5C7R9"/>
<keyword evidence="1" id="KW-0732">Signal</keyword>
<dbReference type="InterPro" id="IPR013783">
    <property type="entry name" value="Ig-like_fold"/>
</dbReference>
<comment type="caution">
    <text evidence="2">The sequence shown here is derived from an EMBL/GenBank/DDBJ whole genome shotgun (WGS) entry which is preliminary data.</text>
</comment>
<dbReference type="Proteomes" id="UP000702544">
    <property type="component" value="Unassembled WGS sequence"/>
</dbReference>
<dbReference type="InterPro" id="IPR011045">
    <property type="entry name" value="N2O_reductase_N"/>
</dbReference>
<proteinExistence type="predicted"/>
<evidence type="ECO:0000256" key="1">
    <source>
        <dbReference type="SAM" id="SignalP"/>
    </source>
</evidence>
<organism evidence="2 3">
    <name type="scientific">Candidatus Kutchimonas denitrificans</name>
    <dbReference type="NCBI Taxonomy" id="3056748"/>
    <lineage>
        <taxon>Bacteria</taxon>
        <taxon>Pseudomonadati</taxon>
        <taxon>Gemmatimonadota</taxon>
        <taxon>Gemmatimonadia</taxon>
        <taxon>Candidatus Palauibacterales</taxon>
        <taxon>Candidatus Palauibacteraceae</taxon>
        <taxon>Candidatus Kutchimonas</taxon>
    </lineage>
</organism>
<accession>A0AAE5C7R9</accession>
<dbReference type="Pfam" id="PF17957">
    <property type="entry name" value="Big_7"/>
    <property type="match status" value="1"/>
</dbReference>
<dbReference type="Gene3D" id="2.60.40.10">
    <property type="entry name" value="Immunoglobulins"/>
    <property type="match status" value="1"/>
</dbReference>